<protein>
    <submittedName>
        <fullName evidence="4">T9SS type A sorting domain-containing protein</fullName>
    </submittedName>
</protein>
<feature type="region of interest" description="Disordered" evidence="1">
    <location>
        <begin position="709"/>
        <end position="737"/>
    </location>
</feature>
<proteinExistence type="predicted"/>
<feature type="compositionally biased region" description="Acidic residues" evidence="1">
    <location>
        <begin position="799"/>
        <end position="809"/>
    </location>
</feature>
<feature type="compositionally biased region" description="Acidic residues" evidence="1">
    <location>
        <begin position="1361"/>
        <end position="1375"/>
    </location>
</feature>
<dbReference type="NCBIfam" id="TIGR04183">
    <property type="entry name" value="Por_Secre_tail"/>
    <property type="match status" value="1"/>
</dbReference>
<feature type="signal peptide" evidence="2">
    <location>
        <begin position="1"/>
        <end position="20"/>
    </location>
</feature>
<dbReference type="InterPro" id="IPR013783">
    <property type="entry name" value="Ig-like_fold"/>
</dbReference>
<evidence type="ECO:0000313" key="5">
    <source>
        <dbReference type="Proteomes" id="UP000659388"/>
    </source>
</evidence>
<gene>
    <name evidence="4" type="ORF">JL102_05355</name>
</gene>
<evidence type="ECO:0000256" key="2">
    <source>
        <dbReference type="SAM" id="SignalP"/>
    </source>
</evidence>
<feature type="region of interest" description="Disordered" evidence="1">
    <location>
        <begin position="1354"/>
        <end position="1386"/>
    </location>
</feature>
<feature type="region of interest" description="Disordered" evidence="1">
    <location>
        <begin position="793"/>
        <end position="879"/>
    </location>
</feature>
<dbReference type="Proteomes" id="UP000659388">
    <property type="component" value="Unassembled WGS sequence"/>
</dbReference>
<feature type="domain" description="Secretion system C-terminal sorting" evidence="3">
    <location>
        <begin position="1513"/>
        <end position="1578"/>
    </location>
</feature>
<keyword evidence="5" id="KW-1185">Reference proteome</keyword>
<evidence type="ECO:0000313" key="4">
    <source>
        <dbReference type="EMBL" id="MBL3655548.1"/>
    </source>
</evidence>
<reference evidence="4" key="1">
    <citation type="submission" date="2021-01" db="EMBL/GenBank/DDBJ databases">
        <title>Fulvivirga kasyanovii gen. nov., sp nov., a novel member of the phylum Bacteroidetes isolated from seawater in a mussel farm.</title>
        <authorList>
            <person name="Zhao L.-H."/>
            <person name="Wang Z.-J."/>
        </authorList>
    </citation>
    <scope>NUCLEOTIDE SEQUENCE</scope>
    <source>
        <strain evidence="4">2943</strain>
    </source>
</reference>
<feature type="compositionally biased region" description="Acidic residues" evidence="1">
    <location>
        <begin position="1082"/>
        <end position="1100"/>
    </location>
</feature>
<comment type="caution">
    <text evidence="4">The sequence shown here is derived from an EMBL/GenBank/DDBJ whole genome shotgun (WGS) entry which is preliminary data.</text>
</comment>
<feature type="compositionally biased region" description="Basic and acidic residues" evidence="1">
    <location>
        <begin position="1214"/>
        <end position="1225"/>
    </location>
</feature>
<feature type="compositionally biased region" description="Polar residues" evidence="1">
    <location>
        <begin position="1200"/>
        <end position="1210"/>
    </location>
</feature>
<accession>A0A937F7R4</accession>
<keyword evidence="2" id="KW-0732">Signal</keyword>
<dbReference type="InterPro" id="IPR026444">
    <property type="entry name" value="Secre_tail"/>
</dbReference>
<evidence type="ECO:0000259" key="3">
    <source>
        <dbReference type="Pfam" id="PF18962"/>
    </source>
</evidence>
<dbReference type="Gene3D" id="4.10.1080.10">
    <property type="entry name" value="TSP type-3 repeat"/>
    <property type="match status" value="5"/>
</dbReference>
<dbReference type="GO" id="GO:0005509">
    <property type="term" value="F:calcium ion binding"/>
    <property type="evidence" value="ECO:0007669"/>
    <property type="project" value="InterPro"/>
</dbReference>
<feature type="chain" id="PRO_5037082021" evidence="2">
    <location>
        <begin position="21"/>
        <end position="1585"/>
    </location>
</feature>
<dbReference type="SUPFAM" id="SSF103647">
    <property type="entry name" value="TSP type-3 repeat"/>
    <property type="match status" value="8"/>
</dbReference>
<evidence type="ECO:0000256" key="1">
    <source>
        <dbReference type="SAM" id="MobiDB-lite"/>
    </source>
</evidence>
<feature type="region of interest" description="Disordered" evidence="1">
    <location>
        <begin position="1193"/>
        <end position="1225"/>
    </location>
</feature>
<dbReference type="PANTHER" id="PTHR10199">
    <property type="entry name" value="THROMBOSPONDIN"/>
    <property type="match status" value="1"/>
</dbReference>
<sequence>MRIQILMWLAIFLFSGKSLAQNCITPYVVDWDDYPLGTDPRNQTYSVSDVEFSISSIDIYGHVSGFEVSNSLQGIKSIVWEQTIDNRNEYAIATFKFSKPTYSFNFTIFDVDQGVFQDSLTINGYSDGKLVTLVAGDVITSAANTFIGNNTVLGTGFADNATSDGNVTITVPETIDSLVFLYNNYTPATFQTIGIHDFYWCGADNDYDHVLNVDDADDDNDGIPDINEAGGVDPGADEDGDDIPDYMDTDFSAFADANGDGIHDGYDADLDGIPNHLDRDSDNDGIPDAVEANGGVLPSNMSADGRYDVAYAMANDTDADGVVNDLDADNGGAPLANYDTDGDGIPDMLDADSDGDGIPDTIEAGAIDADGDGRADDFFDADNDGINDNYDLTDNGDVLVITDTDADGLSDYRDIDSDRDGIPDNVEAQSSVSYRAETGGDSDGDGIDDAYDVGGSGAIVLQDTDGDGKYDFVDGDSDGDGLRDIFEANDANSDGQFSLFNHNTDTDGDGLANMFDADNGGSPAPLQNTDGDTLPDWRDNDDDNDGILTANEDFNNDFDYANDFTQGGTPTPDYLFYTDDMDGDGVSADADIDDNNDGIADVDQGFGVDPGADADGDGTPNYLDSDFIHPTKGAFVDANTDGINDIFDIDQDGIPNHLDLDADNDGIPNAVEANGGALPANMTEDGQFTAAYASANDADGDGLIDDVDPSTGGTALTADTDGDGVEDHLDADSDGDGILDSYEAGAYDSNANGINDSYSNVDGDALPDYLDADSDGDGITDNVEGQSSIAYVVPTGTDTDGDGLDDVYDTDNGGTAFTPYDADADGTADYRDADSDNDGVADSVEAHDANSNGTADRTASGLDTDGDGLDNAYDPDNGGIAAAVQNTDGSGDPDFRDNDDDDDNILTENETVDADPANGVSDYLEATTNPCGGGYVQRNIVGNASSVLFNNGVTNPNNSLGAADFDGSTGTVSTFQVGDYMYLDLQEFVPAGETIEIYMVTSSGDRMTVASSKEVNNGYINLTGNTTFTDNAGGNQWTIYNYTVPVEGARYMYFRRDAGTIYLDAVGYNFNKCIEDKDADGVADDVDNDDDNDGIADADELPASYGADPDADADNDGIPNYRDSDYAGFTDSNYDGVDDQTDYDLDGVPNHLDLDSDNDGLVDALEANGGTLPPNMTGQGNYTATYVKNNDTDNDGFANATDNTPLSNPDSDSDGLKDIYDRDSDNDGITDLVEAGGTDVDGNGILDNFSDSDGDGLGNSVDQNNSDLALAVPDTDNDGTPDYLDADSDNDGIRDIIEAHDSNGDGVADWDDNANTFLEAAEGFADSDADGILDAFDRDAGGRIAALTDIDNDGMYNYRDNDDDDDGTLTADEDSNGNNIWSDDFSGGQTGTPDYLYNALTALPVELISFEGVFKEEHILLSWVTASEVNNDGFEVQRSTDGKNFEVLGFVAGNGTTSEEQQYHYNDNSFEDAPIYYYRLRQLDYDGKYEYSRVIAVYPEREQIRKVVTVTTFPNPCTEYINVHLNNYNEAFEYEIINYAGNVMMKGSVNDSVEGRINVSQLKDGIYILRINGYNVEKAVRIVKK</sequence>
<dbReference type="InterPro" id="IPR028974">
    <property type="entry name" value="TSP_type-3_rpt"/>
</dbReference>
<dbReference type="RefSeq" id="WP_202243213.1">
    <property type="nucleotide sequence ID" value="NZ_JAESIY010000002.1"/>
</dbReference>
<organism evidence="4 5">
    <name type="scientific">Fulvivirga sediminis</name>
    <dbReference type="NCBI Taxonomy" id="2803949"/>
    <lineage>
        <taxon>Bacteria</taxon>
        <taxon>Pseudomonadati</taxon>
        <taxon>Bacteroidota</taxon>
        <taxon>Cytophagia</taxon>
        <taxon>Cytophagales</taxon>
        <taxon>Fulvivirgaceae</taxon>
        <taxon>Fulvivirga</taxon>
    </lineage>
</organism>
<name>A0A937F7R4_9BACT</name>
<dbReference type="PANTHER" id="PTHR10199:SF119">
    <property type="entry name" value="RE20510P"/>
    <property type="match status" value="1"/>
</dbReference>
<dbReference type="Gene3D" id="2.60.40.10">
    <property type="entry name" value="Immunoglobulins"/>
    <property type="match status" value="1"/>
</dbReference>
<dbReference type="Pfam" id="PF18962">
    <property type="entry name" value="Por_Secre_tail"/>
    <property type="match status" value="1"/>
</dbReference>
<feature type="region of interest" description="Disordered" evidence="1">
    <location>
        <begin position="1082"/>
        <end position="1141"/>
    </location>
</feature>
<dbReference type="EMBL" id="JAESIY010000002">
    <property type="protein sequence ID" value="MBL3655548.1"/>
    <property type="molecule type" value="Genomic_DNA"/>
</dbReference>